<dbReference type="FunCoup" id="A0A7X0JWU6">
    <property type="interactions" value="492"/>
</dbReference>
<keyword evidence="1" id="KW-0408">Iron</keyword>
<keyword evidence="2" id="KW-0698">rRNA processing</keyword>
<evidence type="ECO:0000256" key="3">
    <source>
        <dbReference type="ARBA" id="ARBA00022603"/>
    </source>
</evidence>
<dbReference type="Gene3D" id="3.40.50.150">
    <property type="entry name" value="Vaccinia Virus protein VP39"/>
    <property type="match status" value="1"/>
</dbReference>
<dbReference type="NCBIfam" id="TIGR00479">
    <property type="entry name" value="rumA"/>
    <property type="match status" value="1"/>
</dbReference>
<keyword evidence="3 9" id="KW-0489">Methyltransferase</keyword>
<dbReference type="SUPFAM" id="SSF53335">
    <property type="entry name" value="S-adenosyl-L-methionine-dependent methyltransferases"/>
    <property type="match status" value="1"/>
</dbReference>
<proteinExistence type="inferred from homology"/>
<reference evidence="12 13" key="1">
    <citation type="submission" date="2020-08" db="EMBL/GenBank/DDBJ databases">
        <title>Genomic Encyclopedia of Type Strains, Phase IV (KMG-IV): sequencing the most valuable type-strain genomes for metagenomic binning, comparative biology and taxonomic classification.</title>
        <authorList>
            <person name="Goeker M."/>
        </authorList>
    </citation>
    <scope>NUCLEOTIDE SEQUENCE [LARGE SCALE GENOMIC DNA]</scope>
    <source>
        <strain evidence="12 13">DSM 22368</strain>
    </source>
</reference>
<sequence length="484" mass="53988">MVRSSHFSRLKTAKSLRQKSKEGEVQHVALHITGLDEHGQGLAKGPNQETLKVPFVLPGERCTARGPLTGEPLELLDVQESVDQRRQPPCPEFGRCGGCQLQHIIYDEQLQFKRQRLWHGLSQLSNVQSRVKSKSKPKPKLGKKTVAKKIDRQVFPSDLASIDDISVLQSSELGYRRRARLGISPNGQLGFRKAASNDTLGIENCLILTEPLQNLMQALNSVLASFPELDWRSHLGHVELLDVEPSPLALLRVVKNIPSAALQNIKTVFEERHWRVAVQRHKDAGFEALIGSLDSSYTINTHPIAFEPGRFIQVNTELNQAMVRQAMQWLDLQGGEQVLDLFCGVGNFTLPLAEQAGKVLGIELSQDMVEMARNNARRLGIENVEFMAANLDLADGLLPDYEQLTVNRPDVVLLDPPRAGAAGFIPTLLELSPQRILYISCHQGSLLRDLRRLGHASYRLEKLSLMDMFPNTEHVECMALLSKG</sequence>
<gene>
    <name evidence="12" type="ORF">HNR48_004033</name>
</gene>
<feature type="compositionally biased region" description="Basic residues" evidence="11">
    <location>
        <begin position="1"/>
        <end position="18"/>
    </location>
</feature>
<keyword evidence="1" id="KW-0004">4Fe-4S</keyword>
<evidence type="ECO:0000256" key="9">
    <source>
        <dbReference type="PROSITE-ProRule" id="PRU01024"/>
    </source>
</evidence>
<dbReference type="PROSITE" id="PS51687">
    <property type="entry name" value="SAM_MT_RNA_M5U"/>
    <property type="match status" value="1"/>
</dbReference>
<protein>
    <submittedName>
        <fullName evidence="12">23S rRNA (Uracil1939-C5)-methyltransferase</fullName>
        <ecNumber evidence="12">2.1.1.190</ecNumber>
    </submittedName>
</protein>
<dbReference type="InterPro" id="IPR029063">
    <property type="entry name" value="SAM-dependent_MTases_sf"/>
</dbReference>
<name>A0A7X0JWU6_9GAMM</name>
<dbReference type="GO" id="GO:0070041">
    <property type="term" value="F:rRNA (uridine-C5-)-methyltransferase activity"/>
    <property type="evidence" value="ECO:0007669"/>
    <property type="project" value="TreeGrafter"/>
</dbReference>
<dbReference type="InterPro" id="IPR030390">
    <property type="entry name" value="MeTrfase_TrmA_AS"/>
</dbReference>
<keyword evidence="4 9" id="KW-0808">Transferase</keyword>
<dbReference type="InParanoid" id="A0A7X0JWU6"/>
<evidence type="ECO:0000256" key="6">
    <source>
        <dbReference type="ARBA" id="ARBA00023014"/>
    </source>
</evidence>
<dbReference type="PROSITE" id="PS01230">
    <property type="entry name" value="TRMA_1"/>
    <property type="match status" value="1"/>
</dbReference>
<dbReference type="Proteomes" id="UP000528457">
    <property type="component" value="Unassembled WGS sequence"/>
</dbReference>
<feature type="binding site" evidence="9">
    <location>
        <position position="415"/>
    </location>
    <ligand>
        <name>S-adenosyl-L-methionine</name>
        <dbReference type="ChEBI" id="CHEBI:59789"/>
    </ligand>
</feature>
<dbReference type="FunFam" id="3.40.50.150:FF:000009">
    <property type="entry name" value="23S rRNA (Uracil(1939)-C(5))-methyltransferase RlmD"/>
    <property type="match status" value="1"/>
</dbReference>
<evidence type="ECO:0000256" key="11">
    <source>
        <dbReference type="SAM" id="MobiDB-lite"/>
    </source>
</evidence>
<dbReference type="PANTHER" id="PTHR11061">
    <property type="entry name" value="RNA M5U METHYLTRANSFERASE"/>
    <property type="match status" value="1"/>
</dbReference>
<feature type="binding site" evidence="9">
    <location>
        <position position="342"/>
    </location>
    <ligand>
        <name>S-adenosyl-L-methionine</name>
        <dbReference type="ChEBI" id="CHEBI:59789"/>
    </ligand>
</feature>
<dbReference type="GO" id="GO:0070475">
    <property type="term" value="P:rRNA base methylation"/>
    <property type="evidence" value="ECO:0007669"/>
    <property type="project" value="TreeGrafter"/>
</dbReference>
<comment type="function">
    <text evidence="8">Catalyzes the formation of 5-methyl-uridine at position 1939 (m5U1939) in 23S rRNA.</text>
</comment>
<dbReference type="Pfam" id="PF05958">
    <property type="entry name" value="tRNA_U5-meth_tr"/>
    <property type="match status" value="1"/>
</dbReference>
<organism evidence="12 13">
    <name type="scientific">Pseudoteredinibacter isoporae</name>
    <dbReference type="NCBI Taxonomy" id="570281"/>
    <lineage>
        <taxon>Bacteria</taxon>
        <taxon>Pseudomonadati</taxon>
        <taxon>Pseudomonadota</taxon>
        <taxon>Gammaproteobacteria</taxon>
        <taxon>Cellvibrionales</taxon>
        <taxon>Cellvibrionaceae</taxon>
        <taxon>Pseudoteredinibacter</taxon>
    </lineage>
</organism>
<keyword evidence="6" id="KW-0411">Iron-sulfur</keyword>
<feature type="binding site" evidence="9">
    <location>
        <position position="363"/>
    </location>
    <ligand>
        <name>S-adenosyl-L-methionine</name>
        <dbReference type="ChEBI" id="CHEBI:59789"/>
    </ligand>
</feature>
<comment type="caution">
    <text evidence="12">The sequence shown here is derived from an EMBL/GenBank/DDBJ whole genome shotgun (WGS) entry which is preliminary data.</text>
</comment>
<dbReference type="RefSeq" id="WP_166843279.1">
    <property type="nucleotide sequence ID" value="NZ_JAAONY010000004.1"/>
</dbReference>
<dbReference type="InterPro" id="IPR012340">
    <property type="entry name" value="NA-bd_OB-fold"/>
</dbReference>
<dbReference type="AlphaFoldDB" id="A0A7X0JWU6"/>
<evidence type="ECO:0000256" key="10">
    <source>
        <dbReference type="PROSITE-ProRule" id="PRU10015"/>
    </source>
</evidence>
<keyword evidence="5 9" id="KW-0949">S-adenosyl-L-methionine</keyword>
<dbReference type="PANTHER" id="PTHR11061:SF49">
    <property type="entry name" value="23S RRNA (URACIL(1939)-C(5))-METHYLTRANSFERASE RLMD"/>
    <property type="match status" value="1"/>
</dbReference>
<evidence type="ECO:0000313" key="12">
    <source>
        <dbReference type="EMBL" id="MBB6523719.1"/>
    </source>
</evidence>
<comment type="similarity">
    <text evidence="9">Belongs to the class I-like SAM-binding methyltransferase superfamily. RNA M5U methyltransferase family.</text>
</comment>
<evidence type="ECO:0000313" key="13">
    <source>
        <dbReference type="Proteomes" id="UP000528457"/>
    </source>
</evidence>
<dbReference type="EMBL" id="JACHHT010000004">
    <property type="protein sequence ID" value="MBB6523719.1"/>
    <property type="molecule type" value="Genomic_DNA"/>
</dbReference>
<accession>A0A7X0JWU6</accession>
<dbReference type="InterPro" id="IPR010280">
    <property type="entry name" value="U5_MeTrfase_fam"/>
</dbReference>
<evidence type="ECO:0000256" key="8">
    <source>
        <dbReference type="ARBA" id="ARBA00059995"/>
    </source>
</evidence>
<keyword evidence="13" id="KW-1185">Reference proteome</keyword>
<evidence type="ECO:0000256" key="4">
    <source>
        <dbReference type="ARBA" id="ARBA00022679"/>
    </source>
</evidence>
<evidence type="ECO:0000256" key="5">
    <source>
        <dbReference type="ARBA" id="ARBA00022691"/>
    </source>
</evidence>
<dbReference type="EC" id="2.1.1.190" evidence="12"/>
<dbReference type="GO" id="GO:0051539">
    <property type="term" value="F:4 iron, 4 sulfur cluster binding"/>
    <property type="evidence" value="ECO:0007669"/>
    <property type="project" value="UniProtKB-KW"/>
</dbReference>
<dbReference type="CDD" id="cd02440">
    <property type="entry name" value="AdoMet_MTases"/>
    <property type="match status" value="1"/>
</dbReference>
<feature type="region of interest" description="Disordered" evidence="11">
    <location>
        <begin position="1"/>
        <end position="22"/>
    </location>
</feature>
<evidence type="ECO:0000256" key="7">
    <source>
        <dbReference type="ARBA" id="ARBA00052756"/>
    </source>
</evidence>
<evidence type="ECO:0000256" key="2">
    <source>
        <dbReference type="ARBA" id="ARBA00022552"/>
    </source>
</evidence>
<feature type="binding site" evidence="9">
    <location>
        <position position="313"/>
    </location>
    <ligand>
        <name>S-adenosyl-L-methionine</name>
        <dbReference type="ChEBI" id="CHEBI:59789"/>
    </ligand>
</feature>
<feature type="active site" evidence="10">
    <location>
        <position position="441"/>
    </location>
</feature>
<feature type="active site" description="Nucleophile" evidence="9">
    <location>
        <position position="441"/>
    </location>
</feature>
<keyword evidence="1" id="KW-0479">Metal-binding</keyword>
<evidence type="ECO:0000256" key="1">
    <source>
        <dbReference type="ARBA" id="ARBA00022485"/>
    </source>
</evidence>
<comment type="catalytic activity">
    <reaction evidence="7">
        <text>uridine(1939) in 23S rRNA + S-adenosyl-L-methionine = 5-methyluridine(1939) in 23S rRNA + S-adenosyl-L-homocysteine + H(+)</text>
        <dbReference type="Rhea" id="RHEA:42908"/>
        <dbReference type="Rhea" id="RHEA-COMP:10278"/>
        <dbReference type="Rhea" id="RHEA-COMP:10279"/>
        <dbReference type="ChEBI" id="CHEBI:15378"/>
        <dbReference type="ChEBI" id="CHEBI:57856"/>
        <dbReference type="ChEBI" id="CHEBI:59789"/>
        <dbReference type="ChEBI" id="CHEBI:65315"/>
        <dbReference type="ChEBI" id="CHEBI:74447"/>
        <dbReference type="EC" id="2.1.1.190"/>
    </reaction>
</comment>
<dbReference type="Gene3D" id="2.40.50.140">
    <property type="entry name" value="Nucleic acid-binding proteins"/>
    <property type="match status" value="1"/>
</dbReference>
<dbReference type="Gene3D" id="2.40.50.1070">
    <property type="match status" value="1"/>
</dbReference>